<evidence type="ECO:0000256" key="7">
    <source>
        <dbReference type="ARBA" id="ARBA00023033"/>
    </source>
</evidence>
<dbReference type="SUPFAM" id="SSF48264">
    <property type="entry name" value="Cytochrome P450"/>
    <property type="match status" value="1"/>
</dbReference>
<dbReference type="PANTHER" id="PTHR46696">
    <property type="entry name" value="P450, PUTATIVE (EUROFUNG)-RELATED"/>
    <property type="match status" value="1"/>
</dbReference>
<keyword evidence="9" id="KW-1185">Reference proteome</keyword>
<dbReference type="CDD" id="cd11033">
    <property type="entry name" value="CYP142-like"/>
    <property type="match status" value="1"/>
</dbReference>
<sequence>MTEILDVDLTDPQLYTAGFPHEVFTELRRRGPVHRHLAVEGRPSIPSIPFWSIVTHHEIQQVNRDWKTFEAAGGPMMAADPLLSAGRTLVSMDPPDQAEMRRIITSEFTPRMIGRLEQRIAARTADILAAAAGDTCDFVRDIAYQVPMHLIADIVGIPETDRPWVFERVDHLLKSGNPYNGYSDEDRLGFQVELFEYAQRLTADKRANPTDDVWTKLAGQLDGFELEMFFLILAIAGSETTRNALAQGLIALLDDPAQLDELRTSPDLCATAADEAIRWSSPVIFFGRTATVDVTIGDANVKAGDRVLLWYPSGNRDESVFDDPFRFDVHRFPNPHVSFGGGGVHYCLGANLARKEVQVVFGAIAAGYDVELAGPPVWSGGGPVHNVGIGIDSLPIRITPRRATG</sequence>
<dbReference type="GO" id="GO:0008395">
    <property type="term" value="F:steroid hydroxylase activity"/>
    <property type="evidence" value="ECO:0007669"/>
    <property type="project" value="TreeGrafter"/>
</dbReference>
<keyword evidence="6" id="KW-0408">Iron</keyword>
<dbReference type="PANTHER" id="PTHR46696:SF4">
    <property type="entry name" value="BIOTIN BIOSYNTHESIS CYTOCHROME P450"/>
    <property type="match status" value="1"/>
</dbReference>
<comment type="similarity">
    <text evidence="2">Belongs to the cytochrome P450 family.</text>
</comment>
<accession>A0A9X2YUT0</accession>
<organism evidence="8 9">
    <name type="scientific">[Mycobacterium] manitobense</name>
    <dbReference type="NCBI Taxonomy" id="190147"/>
    <lineage>
        <taxon>Bacteria</taxon>
        <taxon>Bacillati</taxon>
        <taxon>Actinomycetota</taxon>
        <taxon>Actinomycetes</taxon>
        <taxon>Mycobacteriales</taxon>
        <taxon>Mycobacteriaceae</taxon>
        <taxon>Mycolicibacterium</taxon>
    </lineage>
</organism>
<evidence type="ECO:0000256" key="5">
    <source>
        <dbReference type="ARBA" id="ARBA00023002"/>
    </source>
</evidence>
<reference evidence="8" key="1">
    <citation type="submission" date="2020-07" db="EMBL/GenBank/DDBJ databases">
        <authorList>
            <person name="Pettersson B.M.F."/>
            <person name="Behra P.R.K."/>
            <person name="Ramesh M."/>
            <person name="Das S."/>
            <person name="Dasgupta S."/>
            <person name="Kirsebom L.A."/>
        </authorList>
    </citation>
    <scope>NUCLEOTIDE SEQUENCE</scope>
    <source>
        <strain evidence="8">DSM 44615</strain>
    </source>
</reference>
<dbReference type="GO" id="GO:0005506">
    <property type="term" value="F:iron ion binding"/>
    <property type="evidence" value="ECO:0007669"/>
    <property type="project" value="InterPro"/>
</dbReference>
<dbReference type="GO" id="GO:0006707">
    <property type="term" value="P:cholesterol catabolic process"/>
    <property type="evidence" value="ECO:0007669"/>
    <property type="project" value="TreeGrafter"/>
</dbReference>
<keyword evidence="3" id="KW-0349">Heme</keyword>
<comment type="cofactor">
    <cofactor evidence="1">
        <name>heme</name>
        <dbReference type="ChEBI" id="CHEBI:30413"/>
    </cofactor>
</comment>
<evidence type="ECO:0000256" key="3">
    <source>
        <dbReference type="ARBA" id="ARBA00022617"/>
    </source>
</evidence>
<evidence type="ECO:0000256" key="4">
    <source>
        <dbReference type="ARBA" id="ARBA00022723"/>
    </source>
</evidence>
<keyword evidence="7" id="KW-0503">Monooxygenase</keyword>
<dbReference type="PRINTS" id="PR00359">
    <property type="entry name" value="BP450"/>
</dbReference>
<dbReference type="Proteomes" id="UP001140293">
    <property type="component" value="Unassembled WGS sequence"/>
</dbReference>
<evidence type="ECO:0000256" key="6">
    <source>
        <dbReference type="ARBA" id="ARBA00023004"/>
    </source>
</evidence>
<evidence type="ECO:0000313" key="8">
    <source>
        <dbReference type="EMBL" id="MCV7173494.1"/>
    </source>
</evidence>
<dbReference type="InterPro" id="IPR002397">
    <property type="entry name" value="Cyt_P450_B"/>
</dbReference>
<dbReference type="InterPro" id="IPR036396">
    <property type="entry name" value="Cyt_P450_sf"/>
</dbReference>
<dbReference type="Gene3D" id="1.10.630.10">
    <property type="entry name" value="Cytochrome P450"/>
    <property type="match status" value="1"/>
</dbReference>
<dbReference type="Pfam" id="PF00067">
    <property type="entry name" value="p450"/>
    <property type="match status" value="1"/>
</dbReference>
<reference evidence="8" key="2">
    <citation type="journal article" date="2022" name="BMC Genomics">
        <title>Comparative genome analysis of mycobacteria focusing on tRNA and non-coding RNA.</title>
        <authorList>
            <person name="Behra P.R.K."/>
            <person name="Pettersson B.M.F."/>
            <person name="Ramesh M."/>
            <person name="Das S."/>
            <person name="Dasgupta S."/>
            <person name="Kirsebom L.A."/>
        </authorList>
    </citation>
    <scope>NUCLEOTIDE SEQUENCE</scope>
    <source>
        <strain evidence="8">DSM 44615</strain>
    </source>
</reference>
<evidence type="ECO:0000313" key="9">
    <source>
        <dbReference type="Proteomes" id="UP001140293"/>
    </source>
</evidence>
<dbReference type="GO" id="GO:0020037">
    <property type="term" value="F:heme binding"/>
    <property type="evidence" value="ECO:0007669"/>
    <property type="project" value="InterPro"/>
</dbReference>
<dbReference type="GO" id="GO:0036199">
    <property type="term" value="F:cholest-4-en-3-one 26-monooxygenase activity"/>
    <property type="evidence" value="ECO:0007669"/>
    <property type="project" value="TreeGrafter"/>
</dbReference>
<evidence type="ECO:0000256" key="2">
    <source>
        <dbReference type="ARBA" id="ARBA00010617"/>
    </source>
</evidence>
<keyword evidence="5" id="KW-0560">Oxidoreductase</keyword>
<evidence type="ECO:0000256" key="1">
    <source>
        <dbReference type="ARBA" id="ARBA00001971"/>
    </source>
</evidence>
<proteinExistence type="inferred from homology"/>
<gene>
    <name evidence="8" type="ORF">H7I41_26575</name>
</gene>
<dbReference type="EMBL" id="JACKSJ010000241">
    <property type="protein sequence ID" value="MCV7173494.1"/>
    <property type="molecule type" value="Genomic_DNA"/>
</dbReference>
<dbReference type="RefSeq" id="WP_264015665.1">
    <property type="nucleotide sequence ID" value="NZ_JACKSJ010000241.1"/>
</dbReference>
<keyword evidence="4" id="KW-0479">Metal-binding</keyword>
<name>A0A9X2YUT0_9MYCO</name>
<dbReference type="InterPro" id="IPR001128">
    <property type="entry name" value="Cyt_P450"/>
</dbReference>
<dbReference type="AlphaFoldDB" id="A0A9X2YUT0"/>
<protein>
    <submittedName>
        <fullName evidence="8">Cytochrome P450</fullName>
    </submittedName>
</protein>
<comment type="caution">
    <text evidence="8">The sequence shown here is derived from an EMBL/GenBank/DDBJ whole genome shotgun (WGS) entry which is preliminary data.</text>
</comment>